<dbReference type="Gene3D" id="2.40.30.10">
    <property type="entry name" value="Translation factors"/>
    <property type="match status" value="1"/>
</dbReference>
<feature type="binding site" evidence="12">
    <location>
        <begin position="146"/>
        <end position="149"/>
    </location>
    <ligand>
        <name>GTP</name>
        <dbReference type="ChEBI" id="CHEBI:37565"/>
    </ligand>
</feature>
<dbReference type="InterPro" id="IPR009000">
    <property type="entry name" value="Transl_B-barrel_sf"/>
</dbReference>
<evidence type="ECO:0000256" key="9">
    <source>
        <dbReference type="ARBA" id="ARBA00057626"/>
    </source>
</evidence>
<keyword evidence="5 12" id="KW-0648">Protein biosynthesis</keyword>
<evidence type="ECO:0000256" key="2">
    <source>
        <dbReference type="ARBA" id="ARBA00022475"/>
    </source>
</evidence>
<dbReference type="EC" id="3.6.5.n1" evidence="11 12"/>
<name>A0A1G2KPI8_9BACT</name>
<keyword evidence="7 12" id="KW-0472">Membrane</keyword>
<keyword evidence="3 12" id="KW-0547">Nucleotide-binding</keyword>
<comment type="catalytic activity">
    <reaction evidence="8 12">
        <text>GTP + H2O = GDP + phosphate + H(+)</text>
        <dbReference type="Rhea" id="RHEA:19669"/>
        <dbReference type="ChEBI" id="CHEBI:15377"/>
        <dbReference type="ChEBI" id="CHEBI:15378"/>
        <dbReference type="ChEBI" id="CHEBI:37565"/>
        <dbReference type="ChEBI" id="CHEBI:43474"/>
        <dbReference type="ChEBI" id="CHEBI:58189"/>
        <dbReference type="EC" id="3.6.5.n1"/>
    </reaction>
</comment>
<comment type="function">
    <text evidence="9 12">Required for accurate and efficient protein synthesis under certain stress conditions. May act as a fidelity factor of the translation reaction, by catalyzing a one-codon backward translocation of tRNAs on improperly translocated ribosomes. Back-translocation proceeds from a post-translocation (POST) complex to a pre-translocation (PRE) complex, thus giving elongation factor G a second chance to translocate the tRNAs correctly. Binds to ribosomes in a GTP-dependent manner.</text>
</comment>
<comment type="similarity">
    <text evidence="1 12">Belongs to the TRAFAC class translation factor GTPase superfamily. Classic translation factor GTPase family. LepA subfamily.</text>
</comment>
<dbReference type="NCBIfam" id="TIGR01393">
    <property type="entry name" value="lepA"/>
    <property type="match status" value="1"/>
</dbReference>
<dbReference type="GO" id="GO:0005886">
    <property type="term" value="C:plasma membrane"/>
    <property type="evidence" value="ECO:0007669"/>
    <property type="project" value="UniProtKB-SubCell"/>
</dbReference>
<comment type="subcellular location">
    <subcellularLocation>
        <location evidence="12">Cell membrane</location>
        <topology evidence="12">Peripheral membrane protein</topology>
        <orientation evidence="12">Cytoplasmic side</orientation>
    </subcellularLocation>
</comment>
<comment type="caution">
    <text evidence="14">The sequence shown here is derived from an EMBL/GenBank/DDBJ whole genome shotgun (WGS) entry which is preliminary data.</text>
</comment>
<dbReference type="PANTHER" id="PTHR43512">
    <property type="entry name" value="TRANSLATION FACTOR GUF1-RELATED"/>
    <property type="match status" value="1"/>
</dbReference>
<keyword evidence="2 12" id="KW-1003">Cell membrane</keyword>
<evidence type="ECO:0000256" key="8">
    <source>
        <dbReference type="ARBA" id="ARBA00050293"/>
    </source>
</evidence>
<dbReference type="PRINTS" id="PR00315">
    <property type="entry name" value="ELONGATNFCT"/>
</dbReference>
<dbReference type="FunFam" id="3.40.50.300:FF:000078">
    <property type="entry name" value="Elongation factor 4"/>
    <property type="match status" value="1"/>
</dbReference>
<dbReference type="InterPro" id="IPR013842">
    <property type="entry name" value="LepA_CTD"/>
</dbReference>
<dbReference type="GO" id="GO:0043022">
    <property type="term" value="F:ribosome binding"/>
    <property type="evidence" value="ECO:0007669"/>
    <property type="project" value="UniProtKB-UniRule"/>
</dbReference>
<evidence type="ECO:0000256" key="6">
    <source>
        <dbReference type="ARBA" id="ARBA00023134"/>
    </source>
</evidence>
<reference evidence="14 15" key="1">
    <citation type="journal article" date="2016" name="Nat. Commun.">
        <title>Thousands of microbial genomes shed light on interconnected biogeochemical processes in an aquifer system.</title>
        <authorList>
            <person name="Anantharaman K."/>
            <person name="Brown C.T."/>
            <person name="Hug L.A."/>
            <person name="Sharon I."/>
            <person name="Castelle C.J."/>
            <person name="Probst A.J."/>
            <person name="Thomas B.C."/>
            <person name="Singh A."/>
            <person name="Wilkins M.J."/>
            <person name="Karaoz U."/>
            <person name="Brodie E.L."/>
            <person name="Williams K.H."/>
            <person name="Hubbard S.S."/>
            <person name="Banfield J.F."/>
        </authorList>
    </citation>
    <scope>NUCLEOTIDE SEQUENCE [LARGE SCALE GENOMIC DNA]</scope>
</reference>
<evidence type="ECO:0000259" key="13">
    <source>
        <dbReference type="PROSITE" id="PS51722"/>
    </source>
</evidence>
<dbReference type="GO" id="GO:0045727">
    <property type="term" value="P:positive regulation of translation"/>
    <property type="evidence" value="ECO:0007669"/>
    <property type="project" value="UniProtKB-UniRule"/>
</dbReference>
<dbReference type="EMBL" id="MHQK01000030">
    <property type="protein sequence ID" value="OHA01317.1"/>
    <property type="molecule type" value="Genomic_DNA"/>
</dbReference>
<protein>
    <recommendedName>
        <fullName evidence="11 12">Elongation factor 4</fullName>
        <shortName evidence="12">EF-4</shortName>
        <ecNumber evidence="11 12">3.6.5.n1</ecNumber>
    </recommendedName>
    <alternativeName>
        <fullName evidence="12">Ribosomal back-translocase LepA</fullName>
    </alternativeName>
</protein>
<dbReference type="Proteomes" id="UP000178710">
    <property type="component" value="Unassembled WGS sequence"/>
</dbReference>
<dbReference type="CDD" id="cd03709">
    <property type="entry name" value="lepA_C"/>
    <property type="match status" value="1"/>
</dbReference>
<dbReference type="SUPFAM" id="SSF52540">
    <property type="entry name" value="P-loop containing nucleoside triphosphate hydrolases"/>
    <property type="match status" value="1"/>
</dbReference>
<evidence type="ECO:0000256" key="12">
    <source>
        <dbReference type="HAMAP-Rule" id="MF_00071"/>
    </source>
</evidence>
<dbReference type="Pfam" id="PF00009">
    <property type="entry name" value="GTP_EFTU"/>
    <property type="match status" value="1"/>
</dbReference>
<gene>
    <name evidence="12" type="primary">lepA</name>
    <name evidence="14" type="ORF">A3C12_00180</name>
</gene>
<dbReference type="InterPro" id="IPR027417">
    <property type="entry name" value="P-loop_NTPase"/>
</dbReference>
<dbReference type="Pfam" id="PF06421">
    <property type="entry name" value="LepA_C"/>
    <property type="match status" value="1"/>
</dbReference>
<dbReference type="FunFam" id="3.30.70.870:FF:000004">
    <property type="entry name" value="Translation factor GUF1, mitochondrial"/>
    <property type="match status" value="1"/>
</dbReference>
<evidence type="ECO:0000256" key="7">
    <source>
        <dbReference type="ARBA" id="ARBA00023136"/>
    </source>
</evidence>
<dbReference type="InterPro" id="IPR038363">
    <property type="entry name" value="LepA_C_sf"/>
</dbReference>
<dbReference type="InterPro" id="IPR000795">
    <property type="entry name" value="T_Tr_GTP-bd_dom"/>
</dbReference>
<feature type="domain" description="Tr-type G" evidence="13">
    <location>
        <begin position="3"/>
        <end position="199"/>
    </location>
</feature>
<dbReference type="InterPro" id="IPR006297">
    <property type="entry name" value="EF-4"/>
</dbReference>
<feature type="binding site" evidence="12">
    <location>
        <begin position="15"/>
        <end position="20"/>
    </location>
    <ligand>
        <name>GTP</name>
        <dbReference type="ChEBI" id="CHEBI:37565"/>
    </ligand>
</feature>
<dbReference type="InterPro" id="IPR035647">
    <property type="entry name" value="EFG_III/V"/>
</dbReference>
<organism evidence="14 15">
    <name type="scientific">Candidatus Sungbacteria bacterium RIFCSPHIGHO2_02_FULL_49_20</name>
    <dbReference type="NCBI Taxonomy" id="1802272"/>
    <lineage>
        <taxon>Bacteria</taxon>
        <taxon>Candidatus Sungiibacteriota</taxon>
    </lineage>
</organism>
<dbReference type="InterPro" id="IPR041095">
    <property type="entry name" value="EFG_II"/>
</dbReference>
<dbReference type="GO" id="GO:0003924">
    <property type="term" value="F:GTPase activity"/>
    <property type="evidence" value="ECO:0007669"/>
    <property type="project" value="UniProtKB-UniRule"/>
</dbReference>
<dbReference type="Gene3D" id="3.30.70.240">
    <property type="match status" value="1"/>
</dbReference>
<evidence type="ECO:0000256" key="1">
    <source>
        <dbReference type="ARBA" id="ARBA00005454"/>
    </source>
</evidence>
<dbReference type="SUPFAM" id="SSF50447">
    <property type="entry name" value="Translation proteins"/>
    <property type="match status" value="1"/>
</dbReference>
<evidence type="ECO:0000256" key="5">
    <source>
        <dbReference type="ARBA" id="ARBA00022917"/>
    </source>
</evidence>
<sequence length="613" mass="68188">MAYQIRNFVIIAHIDHGKSTLADRFLEITKTIESRKMREQVLDRMDLERERGITIKMQPVRMMYKLKIQSEKLKVGSSEIFNFKLFTLNLIDTPGHVDFNYEVSRALAAVEGAILLVDATQGVQAQTIANLHLAQKEKLAIIPVINKIDLPNADREAVAKEVATLLKISPDEMLAVSGKTGAGVVELLEAVITKVPPPDLHLGEPTRALIFDSQFDAYKGVIAHIRVVSGSLKGSDKIRMLGAGTIGEIVEVGRFNPDREETASLGAGEIGYVATGLKEAGVRVGDTIILEREFGLGPRPLAEYLEPTPVVFASLYPASADNFPQLKDSLDKLKLNDAALSYEMEASEALGRGFRVGFLGMLHLEIISERLRREFGREIIVSTPSVSYRLQLRSGATLMVYAAADIPDEGEVLSIAEPWVRLEIIAPSEHLGRILKLLETTRARYIDTTYLSALRLLLVYRIPLKEIIVDFYDRLKSVTSGYASMGYEFYGYETGELVRLDVLIAERRERAFSTVVHVSEAYNEGRRIVARLKELLPAQVFALSLQAAIGGRVLARETIPALRKNVTGHLYGGDRTRKMKLWQKQKKGKKRLAALGRGAVEIPPDVFLKMLKR</sequence>
<keyword evidence="6 12" id="KW-0342">GTP-binding</keyword>
<dbReference type="HAMAP" id="MF_00071">
    <property type="entry name" value="LepA"/>
    <property type="match status" value="1"/>
</dbReference>
<evidence type="ECO:0000256" key="4">
    <source>
        <dbReference type="ARBA" id="ARBA00022801"/>
    </source>
</evidence>
<dbReference type="PROSITE" id="PS51722">
    <property type="entry name" value="G_TR_2"/>
    <property type="match status" value="1"/>
</dbReference>
<dbReference type="Gene3D" id="3.30.70.2570">
    <property type="entry name" value="Elongation factor 4, C-terminal domain"/>
    <property type="match status" value="1"/>
</dbReference>
<dbReference type="PANTHER" id="PTHR43512:SF4">
    <property type="entry name" value="TRANSLATION FACTOR GUF1 HOMOLOG, CHLOROPLASTIC"/>
    <property type="match status" value="1"/>
</dbReference>
<evidence type="ECO:0000313" key="15">
    <source>
        <dbReference type="Proteomes" id="UP000178710"/>
    </source>
</evidence>
<dbReference type="InterPro" id="IPR000640">
    <property type="entry name" value="EFG_V-like"/>
</dbReference>
<dbReference type="InterPro" id="IPR035654">
    <property type="entry name" value="LepA_IV"/>
</dbReference>
<dbReference type="Pfam" id="PF00679">
    <property type="entry name" value="EFG_C"/>
    <property type="match status" value="1"/>
</dbReference>
<dbReference type="CDD" id="cd01890">
    <property type="entry name" value="LepA"/>
    <property type="match status" value="1"/>
</dbReference>
<evidence type="ECO:0000256" key="10">
    <source>
        <dbReference type="ARBA" id="ARBA00061052"/>
    </source>
</evidence>
<dbReference type="GO" id="GO:0003746">
    <property type="term" value="F:translation elongation factor activity"/>
    <property type="evidence" value="ECO:0007669"/>
    <property type="project" value="UniProtKB-UniRule"/>
</dbReference>
<dbReference type="FunFam" id="3.30.70.240:FF:000007">
    <property type="entry name" value="Translation factor GUF1, mitochondrial"/>
    <property type="match status" value="1"/>
</dbReference>
<dbReference type="InterPro" id="IPR031157">
    <property type="entry name" value="G_TR_CS"/>
</dbReference>
<dbReference type="GO" id="GO:0005525">
    <property type="term" value="F:GTP binding"/>
    <property type="evidence" value="ECO:0007669"/>
    <property type="project" value="UniProtKB-UniRule"/>
</dbReference>
<dbReference type="NCBIfam" id="TIGR00231">
    <property type="entry name" value="small_GTP"/>
    <property type="match status" value="1"/>
</dbReference>
<dbReference type="Pfam" id="PF14492">
    <property type="entry name" value="EFG_III"/>
    <property type="match status" value="1"/>
</dbReference>
<evidence type="ECO:0000313" key="14">
    <source>
        <dbReference type="EMBL" id="OHA01317.1"/>
    </source>
</evidence>
<dbReference type="InterPro" id="IPR005225">
    <property type="entry name" value="Small_GTP-bd"/>
</dbReference>
<keyword evidence="14" id="KW-0251">Elongation factor</keyword>
<comment type="similarity">
    <text evidence="10">Belongs to the GTP-binding elongation factor family. LepA subfamily.</text>
</comment>
<proteinExistence type="inferred from homology"/>
<dbReference type="SUPFAM" id="SSF54980">
    <property type="entry name" value="EF-G C-terminal domain-like"/>
    <property type="match status" value="2"/>
</dbReference>
<dbReference type="AlphaFoldDB" id="A0A1G2KPI8"/>
<evidence type="ECO:0000256" key="3">
    <source>
        <dbReference type="ARBA" id="ARBA00022741"/>
    </source>
</evidence>
<dbReference type="FunFam" id="3.30.70.2570:FF:000001">
    <property type="entry name" value="Translation factor GUF1, mitochondrial"/>
    <property type="match status" value="1"/>
</dbReference>
<dbReference type="Gene3D" id="3.30.70.870">
    <property type="entry name" value="Elongation Factor G (Translational Gtpase), domain 3"/>
    <property type="match status" value="1"/>
</dbReference>
<keyword evidence="4 12" id="KW-0378">Hydrolase</keyword>
<accession>A0A1G2KPI8</accession>
<dbReference type="Gene3D" id="3.40.50.300">
    <property type="entry name" value="P-loop containing nucleotide triphosphate hydrolases"/>
    <property type="match status" value="1"/>
</dbReference>
<evidence type="ECO:0000256" key="11">
    <source>
        <dbReference type="ARBA" id="ARBA00066744"/>
    </source>
</evidence>
<dbReference type="PROSITE" id="PS00301">
    <property type="entry name" value="G_TR_1"/>
    <property type="match status" value="1"/>
</dbReference>